<gene>
    <name evidence="1" type="ORF">L6164_035415</name>
</gene>
<reference evidence="1 2" key="1">
    <citation type="journal article" date="2022" name="DNA Res.">
        <title>Chromosomal-level genome assembly of the orchid tree Bauhinia variegata (Leguminosae; Cercidoideae) supports the allotetraploid origin hypothesis of Bauhinia.</title>
        <authorList>
            <person name="Zhong Y."/>
            <person name="Chen Y."/>
            <person name="Zheng D."/>
            <person name="Pang J."/>
            <person name="Liu Y."/>
            <person name="Luo S."/>
            <person name="Meng S."/>
            <person name="Qian L."/>
            <person name="Wei D."/>
            <person name="Dai S."/>
            <person name="Zhou R."/>
        </authorList>
    </citation>
    <scope>NUCLEOTIDE SEQUENCE [LARGE SCALE GENOMIC DNA]</scope>
    <source>
        <strain evidence="1">BV-YZ2020</strain>
    </source>
</reference>
<dbReference type="EMBL" id="CM039439">
    <property type="protein sequence ID" value="KAI4295362.1"/>
    <property type="molecule type" value="Genomic_DNA"/>
</dbReference>
<name>A0ACB9KDV1_BAUVA</name>
<dbReference type="Proteomes" id="UP000828941">
    <property type="component" value="Chromosome 14"/>
</dbReference>
<protein>
    <submittedName>
        <fullName evidence="1">Uncharacterized protein</fullName>
    </submittedName>
</protein>
<comment type="caution">
    <text evidence="1">The sequence shown here is derived from an EMBL/GenBank/DDBJ whole genome shotgun (WGS) entry which is preliminary data.</text>
</comment>
<evidence type="ECO:0000313" key="1">
    <source>
        <dbReference type="EMBL" id="KAI4295362.1"/>
    </source>
</evidence>
<evidence type="ECO:0000313" key="2">
    <source>
        <dbReference type="Proteomes" id="UP000828941"/>
    </source>
</evidence>
<accession>A0ACB9KDV1</accession>
<keyword evidence="2" id="KW-1185">Reference proteome</keyword>
<sequence>MGSYYRPEKYKNSELSVQELVKKPLAPVPQCYIRPHQESPTIPFPDETLRSEIPSIDIKQLVLEETKENELEKLHSACRNWGLFQLVNHGVSPLLLEKLKNEIEEFFNLPFEEKMMKYKIRAGDVEGYGRVIRSEDQKLDWGDRFYMTTNPLHKRKPHIFSELPSSLRTILESYMVELQSHAMTLLGLLGKSLKLNTREMEELFEDGMQSVRMTYYPPCPQPELVLGITAHSDSSGITILNQVNGVDGLQIKKDGRWIPVKAQPDALVVNIGDILEMVSNGAYKSAEHRVIVNSKKERISIAMFFNPKLEAEIGPSICLTNPQNPALFKRVGMEKYANDFFSRKLDGKSNLEHMRIEQN</sequence>
<organism evidence="1 2">
    <name type="scientific">Bauhinia variegata</name>
    <name type="common">Purple orchid tree</name>
    <name type="synonym">Phanera variegata</name>
    <dbReference type="NCBI Taxonomy" id="167791"/>
    <lineage>
        <taxon>Eukaryota</taxon>
        <taxon>Viridiplantae</taxon>
        <taxon>Streptophyta</taxon>
        <taxon>Embryophyta</taxon>
        <taxon>Tracheophyta</taxon>
        <taxon>Spermatophyta</taxon>
        <taxon>Magnoliopsida</taxon>
        <taxon>eudicotyledons</taxon>
        <taxon>Gunneridae</taxon>
        <taxon>Pentapetalae</taxon>
        <taxon>rosids</taxon>
        <taxon>fabids</taxon>
        <taxon>Fabales</taxon>
        <taxon>Fabaceae</taxon>
        <taxon>Cercidoideae</taxon>
        <taxon>Cercideae</taxon>
        <taxon>Bauhiniinae</taxon>
        <taxon>Bauhinia</taxon>
    </lineage>
</organism>
<proteinExistence type="predicted"/>